<dbReference type="EMBL" id="KB302988">
    <property type="protein sequence ID" value="ELU03686.1"/>
    <property type="molecule type" value="Genomic_DNA"/>
</dbReference>
<name>R7UC40_CAPTE</name>
<gene>
    <name evidence="3" type="ORF">CAPTEDRAFT_206360</name>
</gene>
<reference evidence="3 5" key="2">
    <citation type="journal article" date="2013" name="Nature">
        <title>Insights into bilaterian evolution from three spiralian genomes.</title>
        <authorList>
            <person name="Simakov O."/>
            <person name="Marletaz F."/>
            <person name="Cho S.J."/>
            <person name="Edsinger-Gonzales E."/>
            <person name="Havlak P."/>
            <person name="Hellsten U."/>
            <person name="Kuo D.H."/>
            <person name="Larsson T."/>
            <person name="Lv J."/>
            <person name="Arendt D."/>
            <person name="Savage R."/>
            <person name="Osoegawa K."/>
            <person name="de Jong P."/>
            <person name="Grimwood J."/>
            <person name="Chapman J.A."/>
            <person name="Shapiro H."/>
            <person name="Aerts A."/>
            <person name="Otillar R.P."/>
            <person name="Terry A.Y."/>
            <person name="Boore J.L."/>
            <person name="Grigoriev I.V."/>
            <person name="Lindberg D.R."/>
            <person name="Seaver E.C."/>
            <person name="Weisblat D.A."/>
            <person name="Putnam N.H."/>
            <person name="Rokhsar D.S."/>
        </authorList>
    </citation>
    <scope>NUCLEOTIDE SEQUENCE</scope>
    <source>
        <strain evidence="3 5">I ESC-2004</strain>
    </source>
</reference>
<feature type="domain" description="Methyltransferase" evidence="2">
    <location>
        <begin position="127"/>
        <end position="324"/>
    </location>
</feature>
<dbReference type="EMBL" id="AMQN01008388">
    <property type="status" value="NOT_ANNOTATED_CDS"/>
    <property type="molecule type" value="Genomic_DNA"/>
</dbReference>
<dbReference type="Pfam" id="PF13383">
    <property type="entry name" value="Methyltransf_22"/>
    <property type="match status" value="1"/>
</dbReference>
<proteinExistence type="predicted"/>
<accession>R7UC40</accession>
<dbReference type="InterPro" id="IPR026913">
    <property type="entry name" value="METTL24"/>
</dbReference>
<sequence length="612" mass="70771">MYRHSRKVSILKDVFIIFGISCIIALQILRMPDNESEKGAGFVTHRISRDEHVHREEAQTGRSDEVVMREDLLMNEITLTASEPVAIEKPKGVIKTSKVQYDIDDTAEKLLLYPRTKVVLSANSSLEKQQKGFYSYIEAPDAHCRNVSRMGNLADGGWNICQVAPYNLKKDNCLVYSFGINNEWSFDDAVADTYGCEVKSFDPSMDVGDHKRGSLISFYAVGLSGRNHVDHRKWRMRTLGSILSDIGDEGKVIDYLKMDIEYSEWTAMEAMFDEGVMDNIKQIAFELHIPVDSQRASHYEKWALLERLASLGFKKWDVEHNTYSVTGEYKIFCCTNIYYINTRFLAQRNQDKITSVDDPNKAVLSGDKFAEMNIKNGADMKTAENIYFQALTNIQATCPLSVLRNHWDLNEWDLCEAGKFYTNGTLNPCLVYLFETAEPSIFLGTVQRALMCEYKKLVYSERVVTSDTMHAPYHHYSHGYQKQSEKPYPGKYPFVLSEFMRFNSHLEREIDIIHIDVDTLGWELVDALLKDGHFLKVKQIIMRVYNKEEDKQADMTEYLRILKALYRAGFLKWKTHSCKFTEYKSRSSGEWRSRCYEMMYINKMYMSASYSA</sequence>
<keyword evidence="1" id="KW-0472">Membrane</keyword>
<evidence type="ECO:0000313" key="4">
    <source>
        <dbReference type="EnsemblMetazoa" id="CapteP206360"/>
    </source>
</evidence>
<keyword evidence="1" id="KW-0812">Transmembrane</keyword>
<evidence type="ECO:0000259" key="2">
    <source>
        <dbReference type="Pfam" id="PF13383"/>
    </source>
</evidence>
<dbReference type="Proteomes" id="UP000014760">
    <property type="component" value="Unassembled WGS sequence"/>
</dbReference>
<evidence type="ECO:0000313" key="3">
    <source>
        <dbReference type="EMBL" id="ELU03686.1"/>
    </source>
</evidence>
<dbReference type="InterPro" id="IPR025714">
    <property type="entry name" value="Methyltranfer_dom"/>
</dbReference>
<keyword evidence="1" id="KW-1133">Transmembrane helix</keyword>
<dbReference type="AlphaFoldDB" id="R7UC40"/>
<feature type="transmembrane region" description="Helical" evidence="1">
    <location>
        <begin position="12"/>
        <end position="29"/>
    </location>
</feature>
<organism evidence="3">
    <name type="scientific">Capitella teleta</name>
    <name type="common">Polychaete worm</name>
    <dbReference type="NCBI Taxonomy" id="283909"/>
    <lineage>
        <taxon>Eukaryota</taxon>
        <taxon>Metazoa</taxon>
        <taxon>Spiralia</taxon>
        <taxon>Lophotrochozoa</taxon>
        <taxon>Annelida</taxon>
        <taxon>Polychaeta</taxon>
        <taxon>Sedentaria</taxon>
        <taxon>Scolecida</taxon>
        <taxon>Capitellidae</taxon>
        <taxon>Capitella</taxon>
    </lineage>
</organism>
<dbReference type="EnsemblMetazoa" id="CapteT206360">
    <property type="protein sequence ID" value="CapteP206360"/>
    <property type="gene ID" value="CapteG206360"/>
</dbReference>
<reference evidence="5" key="1">
    <citation type="submission" date="2012-12" db="EMBL/GenBank/DDBJ databases">
        <authorList>
            <person name="Hellsten U."/>
            <person name="Grimwood J."/>
            <person name="Chapman J.A."/>
            <person name="Shapiro H."/>
            <person name="Aerts A."/>
            <person name="Otillar R.P."/>
            <person name="Terry A.Y."/>
            <person name="Boore J.L."/>
            <person name="Simakov O."/>
            <person name="Marletaz F."/>
            <person name="Cho S.-J."/>
            <person name="Edsinger-Gonzales E."/>
            <person name="Havlak P."/>
            <person name="Kuo D.-H."/>
            <person name="Larsson T."/>
            <person name="Lv J."/>
            <person name="Arendt D."/>
            <person name="Savage R."/>
            <person name="Osoegawa K."/>
            <person name="de Jong P."/>
            <person name="Lindberg D.R."/>
            <person name="Seaver E.C."/>
            <person name="Weisblat D.A."/>
            <person name="Putnam N.H."/>
            <person name="Grigoriev I.V."/>
            <person name="Rokhsar D.S."/>
        </authorList>
    </citation>
    <scope>NUCLEOTIDE SEQUENCE</scope>
    <source>
        <strain evidence="5">I ESC-2004</strain>
    </source>
</reference>
<dbReference type="PANTHER" id="PTHR32026">
    <property type="entry name" value="METHYLTRANSFERASE-LIKE PROTEIN 24"/>
    <property type="match status" value="1"/>
</dbReference>
<dbReference type="PANTHER" id="PTHR32026:SF10">
    <property type="entry name" value="METHYLTRANSFERASE-LIKE PROTEIN 24-RELATED"/>
    <property type="match status" value="1"/>
</dbReference>
<keyword evidence="5" id="KW-1185">Reference proteome</keyword>
<evidence type="ECO:0000256" key="1">
    <source>
        <dbReference type="SAM" id="Phobius"/>
    </source>
</evidence>
<dbReference type="HOGENOM" id="CLU_465589_0_0_1"/>
<evidence type="ECO:0000313" key="5">
    <source>
        <dbReference type="Proteomes" id="UP000014760"/>
    </source>
</evidence>
<protein>
    <recommendedName>
        <fullName evidence="2">Methyltransferase domain-containing protein</fullName>
    </recommendedName>
</protein>
<dbReference type="OrthoDB" id="10006218at2759"/>
<reference evidence="4" key="3">
    <citation type="submission" date="2015-06" db="UniProtKB">
        <authorList>
            <consortium name="EnsemblMetazoa"/>
        </authorList>
    </citation>
    <scope>IDENTIFICATION</scope>
</reference>